<organism evidence="2 3">
    <name type="scientific">Nonomuraea jabiensis</name>
    <dbReference type="NCBI Taxonomy" id="882448"/>
    <lineage>
        <taxon>Bacteria</taxon>
        <taxon>Bacillati</taxon>
        <taxon>Actinomycetota</taxon>
        <taxon>Actinomycetes</taxon>
        <taxon>Streptosporangiales</taxon>
        <taxon>Streptosporangiaceae</taxon>
        <taxon>Nonomuraea</taxon>
    </lineage>
</organism>
<gene>
    <name evidence="2" type="ORF">HD596_000272</name>
</gene>
<evidence type="ECO:0000313" key="2">
    <source>
        <dbReference type="EMBL" id="MBB5773516.1"/>
    </source>
</evidence>
<dbReference type="EMBL" id="JACHMB010000001">
    <property type="protein sequence ID" value="MBB5773516.1"/>
    <property type="molecule type" value="Genomic_DNA"/>
</dbReference>
<sequence>MGHDINGLHHVGHIVQDMGQAMERYQQLGFTVAAPAYPVMPATPGGPPEPFGVTNAHVHFPRSFVELVAVIGDTGRMPGNARPIPLQVPDDKVPGLRAAIRATAANITAFLERFQGVHIMIADTSDIDCVAARLTADDVGHGGIHDIQRPVETPTGTRMEPARYLEISDLHLSPGRVPEGRVGFAENAPVKAPQEQQHTDHPNGATGLVECVLCVADAALPELERRYESYFGQARHDRVTRFDRANVTVVAASALAGLLPGERPAVLPAFVAYAVAVRDLPATEKLLRDNDVPVIRTGPEELFVPSSAALGVAIIFRQDG</sequence>
<dbReference type="RefSeq" id="WP_185067492.1">
    <property type="nucleotide sequence ID" value="NZ_JACHMB010000001.1"/>
</dbReference>
<dbReference type="AlphaFoldDB" id="A0A7W9L7I8"/>
<dbReference type="InterPro" id="IPR029068">
    <property type="entry name" value="Glyas_Bleomycin-R_OHBP_Dase"/>
</dbReference>
<accession>A0A7W9L7I8</accession>
<feature type="domain" description="Glyoxalase-like" evidence="1">
    <location>
        <begin position="8"/>
        <end position="228"/>
    </location>
</feature>
<protein>
    <recommendedName>
        <fullName evidence="1">Glyoxalase-like domain-containing protein</fullName>
    </recommendedName>
</protein>
<dbReference type="SUPFAM" id="SSF54593">
    <property type="entry name" value="Glyoxalase/Bleomycin resistance protein/Dihydroxybiphenyl dioxygenase"/>
    <property type="match status" value="1"/>
</dbReference>
<proteinExistence type="predicted"/>
<dbReference type="Proteomes" id="UP000579153">
    <property type="component" value="Unassembled WGS sequence"/>
</dbReference>
<evidence type="ECO:0000259" key="1">
    <source>
        <dbReference type="Pfam" id="PF13468"/>
    </source>
</evidence>
<name>A0A7W9L7I8_9ACTN</name>
<reference evidence="2 3" key="1">
    <citation type="submission" date="2020-08" db="EMBL/GenBank/DDBJ databases">
        <title>Sequencing the genomes of 1000 actinobacteria strains.</title>
        <authorList>
            <person name="Klenk H.-P."/>
        </authorList>
    </citation>
    <scope>NUCLEOTIDE SEQUENCE [LARGE SCALE GENOMIC DNA]</scope>
    <source>
        <strain evidence="2 3">DSM 45507</strain>
    </source>
</reference>
<dbReference type="InterPro" id="IPR025870">
    <property type="entry name" value="Glyoxalase-like_dom"/>
</dbReference>
<evidence type="ECO:0000313" key="3">
    <source>
        <dbReference type="Proteomes" id="UP000579153"/>
    </source>
</evidence>
<dbReference type="Gene3D" id="3.10.180.10">
    <property type="entry name" value="2,3-Dihydroxybiphenyl 1,2-Dioxygenase, domain 1"/>
    <property type="match status" value="1"/>
</dbReference>
<keyword evidence="3" id="KW-1185">Reference proteome</keyword>
<comment type="caution">
    <text evidence="2">The sequence shown here is derived from an EMBL/GenBank/DDBJ whole genome shotgun (WGS) entry which is preliminary data.</text>
</comment>
<dbReference type="Pfam" id="PF13468">
    <property type="entry name" value="Glyoxalase_3"/>
    <property type="match status" value="1"/>
</dbReference>